<dbReference type="Proteomes" id="UP000183263">
    <property type="component" value="Unassembled WGS sequence"/>
</dbReference>
<keyword evidence="2 4" id="KW-0238">DNA-binding</keyword>
<feature type="domain" description="HTH tetR-type" evidence="5">
    <location>
        <begin position="15"/>
        <end position="74"/>
    </location>
</feature>
<dbReference type="PANTHER" id="PTHR30055">
    <property type="entry name" value="HTH-TYPE TRANSCRIPTIONAL REGULATOR RUTR"/>
    <property type="match status" value="1"/>
</dbReference>
<evidence type="ECO:0000259" key="5">
    <source>
        <dbReference type="PROSITE" id="PS50977"/>
    </source>
</evidence>
<dbReference type="AlphaFoldDB" id="A0A1G8NJE9"/>
<dbReference type="Pfam" id="PF21597">
    <property type="entry name" value="TetR_C_43"/>
    <property type="match status" value="1"/>
</dbReference>
<dbReference type="InterPro" id="IPR050109">
    <property type="entry name" value="HTH-type_TetR-like_transc_reg"/>
</dbReference>
<keyword evidence="1" id="KW-0805">Transcription regulation</keyword>
<dbReference type="Gene3D" id="1.10.357.10">
    <property type="entry name" value="Tetracycline Repressor, domain 2"/>
    <property type="match status" value="1"/>
</dbReference>
<dbReference type="Pfam" id="PF00440">
    <property type="entry name" value="TetR_N"/>
    <property type="match status" value="1"/>
</dbReference>
<dbReference type="PRINTS" id="PR00455">
    <property type="entry name" value="HTHTETR"/>
</dbReference>
<protein>
    <submittedName>
        <fullName evidence="6">DNA-binding transcriptional regulator, AcrR family</fullName>
    </submittedName>
</protein>
<dbReference type="InterPro" id="IPR009057">
    <property type="entry name" value="Homeodomain-like_sf"/>
</dbReference>
<organism evidence="6 7">
    <name type="scientific">Rhodococcus triatomae</name>
    <dbReference type="NCBI Taxonomy" id="300028"/>
    <lineage>
        <taxon>Bacteria</taxon>
        <taxon>Bacillati</taxon>
        <taxon>Actinomycetota</taxon>
        <taxon>Actinomycetes</taxon>
        <taxon>Mycobacteriales</taxon>
        <taxon>Nocardiaceae</taxon>
        <taxon>Rhodococcus</taxon>
    </lineage>
</organism>
<evidence type="ECO:0000313" key="6">
    <source>
        <dbReference type="EMBL" id="SDI80401.1"/>
    </source>
</evidence>
<gene>
    <name evidence="6" type="ORF">SAMN05444695_11189</name>
</gene>
<dbReference type="GO" id="GO:0003700">
    <property type="term" value="F:DNA-binding transcription factor activity"/>
    <property type="evidence" value="ECO:0007669"/>
    <property type="project" value="TreeGrafter"/>
</dbReference>
<keyword evidence="7" id="KW-1185">Reference proteome</keyword>
<reference evidence="6 7" key="1">
    <citation type="submission" date="2016-10" db="EMBL/GenBank/DDBJ databases">
        <authorList>
            <person name="de Groot N.N."/>
        </authorList>
    </citation>
    <scope>NUCLEOTIDE SEQUENCE [LARGE SCALE GENOMIC DNA]</scope>
    <source>
        <strain evidence="6 7">DSM 44892</strain>
    </source>
</reference>
<sequence length="222" mass="24597">MRDVTAPRPLRADAARNRLLIIDAARELFAERGIEVTLDDVARRAGVGVGTVYRRFANKEELIDGVFQRHFEKIAEQADHALTLDDPWEALVGFFDFACGSMSANQGLVDVMNGLDDGCEQVACHRSRIEPAVEELFRRAQVAGVLRADAVPSDFFSLLFMVGAISEFVQPVVPGSWRRYLALLLDGLRADAGGRLPLPEPALTMSEVHEAKKASVRSRRRH</sequence>
<dbReference type="InterPro" id="IPR001647">
    <property type="entry name" value="HTH_TetR"/>
</dbReference>
<keyword evidence="3" id="KW-0804">Transcription</keyword>
<evidence type="ECO:0000256" key="3">
    <source>
        <dbReference type="ARBA" id="ARBA00023163"/>
    </source>
</evidence>
<proteinExistence type="predicted"/>
<evidence type="ECO:0000256" key="2">
    <source>
        <dbReference type="ARBA" id="ARBA00023125"/>
    </source>
</evidence>
<accession>A0A1G8NJE9</accession>
<dbReference type="InterPro" id="IPR049445">
    <property type="entry name" value="TetR_SbtR-like_C"/>
</dbReference>
<feature type="DNA-binding region" description="H-T-H motif" evidence="4">
    <location>
        <begin position="37"/>
        <end position="56"/>
    </location>
</feature>
<dbReference type="PANTHER" id="PTHR30055:SF234">
    <property type="entry name" value="HTH-TYPE TRANSCRIPTIONAL REGULATOR BETI"/>
    <property type="match status" value="1"/>
</dbReference>
<evidence type="ECO:0000256" key="1">
    <source>
        <dbReference type="ARBA" id="ARBA00023015"/>
    </source>
</evidence>
<dbReference type="PROSITE" id="PS01081">
    <property type="entry name" value="HTH_TETR_1"/>
    <property type="match status" value="1"/>
</dbReference>
<dbReference type="PROSITE" id="PS50977">
    <property type="entry name" value="HTH_TETR_2"/>
    <property type="match status" value="1"/>
</dbReference>
<dbReference type="SUPFAM" id="SSF48498">
    <property type="entry name" value="Tetracyclin repressor-like, C-terminal domain"/>
    <property type="match status" value="1"/>
</dbReference>
<evidence type="ECO:0000256" key="4">
    <source>
        <dbReference type="PROSITE-ProRule" id="PRU00335"/>
    </source>
</evidence>
<dbReference type="InterPro" id="IPR036271">
    <property type="entry name" value="Tet_transcr_reg_TetR-rel_C_sf"/>
</dbReference>
<dbReference type="EMBL" id="FNDN01000011">
    <property type="protein sequence ID" value="SDI80401.1"/>
    <property type="molecule type" value="Genomic_DNA"/>
</dbReference>
<evidence type="ECO:0000313" key="7">
    <source>
        <dbReference type="Proteomes" id="UP000183263"/>
    </source>
</evidence>
<dbReference type="InterPro" id="IPR023772">
    <property type="entry name" value="DNA-bd_HTH_TetR-type_CS"/>
</dbReference>
<dbReference type="GO" id="GO:0000976">
    <property type="term" value="F:transcription cis-regulatory region binding"/>
    <property type="evidence" value="ECO:0007669"/>
    <property type="project" value="TreeGrafter"/>
</dbReference>
<dbReference type="SUPFAM" id="SSF46689">
    <property type="entry name" value="Homeodomain-like"/>
    <property type="match status" value="1"/>
</dbReference>
<name>A0A1G8NJE9_9NOCA</name>